<evidence type="ECO:0000313" key="3">
    <source>
        <dbReference type="Proteomes" id="UP001152797"/>
    </source>
</evidence>
<evidence type="ECO:0000313" key="2">
    <source>
        <dbReference type="EMBL" id="CAL4789570.1"/>
    </source>
</evidence>
<name>A0A9P1G6T6_9DINO</name>
<evidence type="ECO:0000313" key="1">
    <source>
        <dbReference type="EMBL" id="CAI4002258.1"/>
    </source>
</evidence>
<reference evidence="2 3" key="2">
    <citation type="submission" date="2024-05" db="EMBL/GenBank/DDBJ databases">
        <authorList>
            <person name="Chen Y."/>
            <person name="Shah S."/>
            <person name="Dougan E. K."/>
            <person name="Thang M."/>
            <person name="Chan C."/>
        </authorList>
    </citation>
    <scope>NUCLEOTIDE SEQUENCE [LARGE SCALE GENOMIC DNA]</scope>
</reference>
<dbReference type="OrthoDB" id="414531at2759"/>
<dbReference type="EMBL" id="CAMXCT030003073">
    <property type="protein sequence ID" value="CAL4789570.1"/>
    <property type="molecule type" value="Genomic_DNA"/>
</dbReference>
<accession>A0A9P1G6T6</accession>
<proteinExistence type="predicted"/>
<dbReference type="EMBL" id="CAMXCT020003073">
    <property type="protein sequence ID" value="CAL1155633.1"/>
    <property type="molecule type" value="Genomic_DNA"/>
</dbReference>
<sequence>MCTLIRVAYAVDFESHNCLRPYHLSWRHDTGCSGFLGPEQACHMMEIMVTEGFRSNPDHAGCEKLSVTKIPAQYLDSEYPQLQSLNGNQLIPPFSIGDVKGWKRAVMALVCLHGVKEMQLTEQVDHMVKASFGCIYASFGAFQDVRSQVHANRGSHMVDQEWKDTNAVAKCFSIGKQEAAAVSNLMSKISPKVVTFLTDSIRSHWTSGTQGFEQWKEEFRNNDDDKLVLLFVSRLQTDFDATPPALRKACSFKDGLSKHQGCGAHFLSVLQRMSPPAEFKVAEESLRAQFMKSFMDPDLSHAIKQQVPRGDLHAIAAFRSFAADMENSSRLAKERKDEELAPQLRLADCSSVMAKLEADLQILKDREGDQTAQAIKNAKDMKYLRDRQKKGHDFVHSWMSEHCVLKLVDEKFDGAVAEYLKFKEQWRGFAGSEYTSCSFDSIVWPSNGVLVSNGMGLVTSILSMSSANMAWVRYPLMQSQTTLAALMKHRHALEKTCS</sequence>
<organism evidence="1">
    <name type="scientific">Cladocopium goreaui</name>
    <dbReference type="NCBI Taxonomy" id="2562237"/>
    <lineage>
        <taxon>Eukaryota</taxon>
        <taxon>Sar</taxon>
        <taxon>Alveolata</taxon>
        <taxon>Dinophyceae</taxon>
        <taxon>Suessiales</taxon>
        <taxon>Symbiodiniaceae</taxon>
        <taxon>Cladocopium</taxon>
    </lineage>
</organism>
<gene>
    <name evidence="1" type="ORF">C1SCF055_LOCUS28224</name>
</gene>
<dbReference type="EMBL" id="CAMXCT010003073">
    <property type="protein sequence ID" value="CAI4002258.1"/>
    <property type="molecule type" value="Genomic_DNA"/>
</dbReference>
<reference evidence="1" key="1">
    <citation type="submission" date="2022-10" db="EMBL/GenBank/DDBJ databases">
        <authorList>
            <person name="Chen Y."/>
            <person name="Dougan E. K."/>
            <person name="Chan C."/>
            <person name="Rhodes N."/>
            <person name="Thang M."/>
        </authorList>
    </citation>
    <scope>NUCLEOTIDE SEQUENCE</scope>
</reference>
<dbReference type="Proteomes" id="UP001152797">
    <property type="component" value="Unassembled WGS sequence"/>
</dbReference>
<comment type="caution">
    <text evidence="1">The sequence shown here is derived from an EMBL/GenBank/DDBJ whole genome shotgun (WGS) entry which is preliminary data.</text>
</comment>
<protein>
    <submittedName>
        <fullName evidence="1">Uncharacterized protein</fullName>
    </submittedName>
</protein>
<dbReference type="AlphaFoldDB" id="A0A9P1G6T6"/>
<keyword evidence="3" id="KW-1185">Reference proteome</keyword>